<organism evidence="1 2">
    <name type="scientific">Streptomyces phage Shaeky</name>
    <dbReference type="NCBI Taxonomy" id="2767586"/>
    <lineage>
        <taxon>Viruses</taxon>
        <taxon>Duplodnaviria</taxon>
        <taxon>Heunggongvirae</taxon>
        <taxon>Uroviricota</taxon>
        <taxon>Caudoviricetes</taxon>
        <taxon>Colingsworthviridae</taxon>
        <taxon>Shaekyvirus</taxon>
        <taxon>Shaekyvirus shaeky</taxon>
    </lineage>
</organism>
<keyword evidence="1" id="KW-0540">Nuclease</keyword>
<keyword evidence="1" id="KW-0378">Hydrolase</keyword>
<dbReference type="GO" id="GO:0004519">
    <property type="term" value="F:endonuclease activity"/>
    <property type="evidence" value="ECO:0007669"/>
    <property type="project" value="UniProtKB-KW"/>
</dbReference>
<proteinExistence type="predicted"/>
<keyword evidence="2" id="KW-1185">Reference proteome</keyword>
<accession>A0A873WL68</accession>
<reference evidence="1" key="1">
    <citation type="submission" date="2020-07" db="EMBL/GenBank/DDBJ databases">
        <title>Complete genome sequence of Streptomyces phage Shaeky.</title>
        <authorList>
            <person name="Shodrock S.L."/>
            <person name="Higbee T."/>
            <person name="Clark J.D."/>
            <person name="Hernandez I."/>
            <person name="Liu M."/>
            <person name="Burrowes B."/>
        </authorList>
    </citation>
    <scope>NUCLEOTIDE SEQUENCE</scope>
</reference>
<gene>
    <name evidence="1" type="ORF">CPT_Shaeky_035</name>
</gene>
<sequence>MKTCTRCGRRLPVEMFWKRAASVDGLQYHCKECERPGYEQREAERQRAARAAYAREWRVRNAERIKAYNASRQAARNAYNYAARYRRRVATRLQETEVVYRLWHELNGDGPRAPEIDARALVDHWQANGVANTCRNGCGNAWREIVHAVPLPQGGEHTTANLVPVCGKRTCSPAGLAVAATATNRPSI</sequence>
<dbReference type="Proteomes" id="UP000663581">
    <property type="component" value="Segment"/>
</dbReference>
<dbReference type="EMBL" id="MT701595">
    <property type="protein sequence ID" value="QPB09722.1"/>
    <property type="molecule type" value="Genomic_DNA"/>
</dbReference>
<name>A0A873WL68_9CAUD</name>
<evidence type="ECO:0000313" key="1">
    <source>
        <dbReference type="EMBL" id="QPB09722.1"/>
    </source>
</evidence>
<protein>
    <submittedName>
        <fullName evidence="1">HNH endonuclease</fullName>
    </submittedName>
</protein>
<keyword evidence="1" id="KW-0255">Endonuclease</keyword>
<evidence type="ECO:0000313" key="2">
    <source>
        <dbReference type="Proteomes" id="UP000663581"/>
    </source>
</evidence>